<organism evidence="3 4">
    <name type="scientific">Rhizophagus irregularis (strain DAOM 197198w)</name>
    <name type="common">Glomus intraradices</name>
    <dbReference type="NCBI Taxonomy" id="1432141"/>
    <lineage>
        <taxon>Eukaryota</taxon>
        <taxon>Fungi</taxon>
        <taxon>Fungi incertae sedis</taxon>
        <taxon>Mucoromycota</taxon>
        <taxon>Glomeromycotina</taxon>
        <taxon>Glomeromycetes</taxon>
        <taxon>Glomerales</taxon>
        <taxon>Glomeraceae</taxon>
        <taxon>Rhizophagus</taxon>
    </lineage>
</organism>
<feature type="binding site" evidence="1">
    <location>
        <position position="71"/>
    </location>
    <ligand>
        <name>ATP</name>
        <dbReference type="ChEBI" id="CHEBI:30616"/>
    </ligand>
</feature>
<dbReference type="InterPro" id="IPR006597">
    <property type="entry name" value="Sel1-like"/>
</dbReference>
<evidence type="ECO:0000259" key="2">
    <source>
        <dbReference type="PROSITE" id="PS50011"/>
    </source>
</evidence>
<keyword evidence="1" id="KW-0067">ATP-binding</keyword>
<dbReference type="Gene3D" id="1.25.40.10">
    <property type="entry name" value="Tetratricopeptide repeat domain"/>
    <property type="match status" value="2"/>
</dbReference>
<sequence>MSNNIESNIPVKFTENSKNEWINWIEVAIAKDYFKYYEFNHFSNFQEIGFGGFGKVYRANWKSSHNYLALKSFSNSNNVTIKEIVKELKIQREVDFHENIIRFCGITTEDQIDNSKKYWLVMEYADGGTLQEYLKEHFDNLTWNNKFNMALQLACAILCLHDEEIIHRDLHSKNVLVHQNIIKLADFGLSKRIEESSNLQSSTKLFGVIPYIDPKSFSNQDYKLNKKSDIYSIGILLWEISSGKPPFHTEGKSYDVCLAINIIQGLRETPIPDTPEDYKNVYTDCWNNEPDGRPTINQVVSKLNAMIINNSNNMTIKDFQTNGSYTNIQLSSKQQLNLNAFEDPINNPPHGELSKIIQNFNDMSTKEIDSSISSNNNFKVTVDEMVELSDKTNIDAEQLDRQSLYNYLNNRNITSREIYIWIIDNQNYLNSIVLLGDFNYLGIETNIDKEKAFELYQVAENSGNIIAQYNIGCCYLYGNGVYKDCDKAFELFRKSAEREYSKGVNYLGYCYEKGIGIKIDVKKAFELYQKAEGLGNSYGINNLGYCYRRGIGTDINEKKALELYQRSANLGNSYGINNLGYFYQHNIDVKKAFELYQKAADLGNANGIYNLGYCYQHGIGTDIDEKRAFELYQKSADLGNSYGMDNLGYCYEKGIGADINEKKAIELYQRAADLGNAVGINNLGNCYREGIGTDIDKKKAFELYQKSADLGNSYGINNLAHCYKYGIATDIDEKKAFELYQKAADLGNANGINNLGYCYQYGSGTIIDEEKAFELYQKSADLGNSAARYNLAFMLSMRMET</sequence>
<dbReference type="InterPro" id="IPR000719">
    <property type="entry name" value="Prot_kinase_dom"/>
</dbReference>
<dbReference type="PRINTS" id="PR00109">
    <property type="entry name" value="TYRKINASE"/>
</dbReference>
<dbReference type="PROSITE" id="PS00107">
    <property type="entry name" value="PROTEIN_KINASE_ATP"/>
    <property type="match status" value="1"/>
</dbReference>
<dbReference type="PANTHER" id="PTHR43628">
    <property type="entry name" value="ACTIVATOR OF C KINASE PROTEIN 1-RELATED"/>
    <property type="match status" value="1"/>
</dbReference>
<dbReference type="PANTHER" id="PTHR43628:SF1">
    <property type="entry name" value="CHITIN SYNTHASE REGULATORY FACTOR 2-RELATED"/>
    <property type="match status" value="1"/>
</dbReference>
<dbReference type="InterPro" id="IPR011990">
    <property type="entry name" value="TPR-like_helical_dom_sf"/>
</dbReference>
<name>A0A015LWA2_RHIIW</name>
<protein>
    <submittedName>
        <fullName evidence="3">Ste7p</fullName>
    </submittedName>
</protein>
<evidence type="ECO:0000313" key="3">
    <source>
        <dbReference type="EMBL" id="EXX58943.1"/>
    </source>
</evidence>
<dbReference type="Pfam" id="PF08238">
    <property type="entry name" value="Sel1"/>
    <property type="match status" value="10"/>
</dbReference>
<dbReference type="Pfam" id="PF07714">
    <property type="entry name" value="PK_Tyr_Ser-Thr"/>
    <property type="match status" value="1"/>
</dbReference>
<dbReference type="InterPro" id="IPR011009">
    <property type="entry name" value="Kinase-like_dom_sf"/>
</dbReference>
<dbReference type="Proteomes" id="UP000022910">
    <property type="component" value="Unassembled WGS sequence"/>
</dbReference>
<reference evidence="3 4" key="1">
    <citation type="submission" date="2014-02" db="EMBL/GenBank/DDBJ databases">
        <title>Single nucleus genome sequencing reveals high similarity among nuclei of an endomycorrhizal fungus.</title>
        <authorList>
            <person name="Lin K."/>
            <person name="Geurts R."/>
            <person name="Zhang Z."/>
            <person name="Limpens E."/>
            <person name="Saunders D.G."/>
            <person name="Mu D."/>
            <person name="Pang E."/>
            <person name="Cao H."/>
            <person name="Cha H."/>
            <person name="Lin T."/>
            <person name="Zhou Q."/>
            <person name="Shang Y."/>
            <person name="Li Y."/>
            <person name="Ivanov S."/>
            <person name="Sharma T."/>
            <person name="Velzen R.V."/>
            <person name="Ruijter N.D."/>
            <person name="Aanen D.K."/>
            <person name="Win J."/>
            <person name="Kamoun S."/>
            <person name="Bisseling T."/>
            <person name="Huang S."/>
        </authorList>
    </citation>
    <scope>NUCLEOTIDE SEQUENCE [LARGE SCALE GENOMIC DNA]</scope>
    <source>
        <strain evidence="4">DAOM197198w</strain>
    </source>
</reference>
<proteinExistence type="predicted"/>
<dbReference type="PROSITE" id="PS50011">
    <property type="entry name" value="PROTEIN_KINASE_DOM"/>
    <property type="match status" value="1"/>
</dbReference>
<dbReference type="SUPFAM" id="SSF56112">
    <property type="entry name" value="Protein kinase-like (PK-like)"/>
    <property type="match status" value="1"/>
</dbReference>
<gene>
    <name evidence="3" type="ORF">RirG_193180</name>
</gene>
<evidence type="ECO:0000256" key="1">
    <source>
        <dbReference type="PROSITE-ProRule" id="PRU10141"/>
    </source>
</evidence>
<feature type="domain" description="Protein kinase" evidence="2">
    <location>
        <begin position="42"/>
        <end position="307"/>
    </location>
</feature>
<dbReference type="GO" id="GO:0005524">
    <property type="term" value="F:ATP binding"/>
    <property type="evidence" value="ECO:0007669"/>
    <property type="project" value="UniProtKB-UniRule"/>
</dbReference>
<comment type="caution">
    <text evidence="3">The sequence shown here is derived from an EMBL/GenBank/DDBJ whole genome shotgun (WGS) entry which is preliminary data.</text>
</comment>
<keyword evidence="1" id="KW-0547">Nucleotide-binding</keyword>
<dbReference type="GO" id="GO:0004672">
    <property type="term" value="F:protein kinase activity"/>
    <property type="evidence" value="ECO:0007669"/>
    <property type="project" value="InterPro"/>
</dbReference>
<dbReference type="InterPro" id="IPR001245">
    <property type="entry name" value="Ser-Thr/Tyr_kinase_cat_dom"/>
</dbReference>
<accession>A0A015LWA2</accession>
<dbReference type="HOGENOM" id="CLU_000288_7_12_1"/>
<evidence type="ECO:0000313" key="4">
    <source>
        <dbReference type="Proteomes" id="UP000022910"/>
    </source>
</evidence>
<dbReference type="InterPro" id="IPR017441">
    <property type="entry name" value="Protein_kinase_ATP_BS"/>
</dbReference>
<dbReference type="EMBL" id="JEMT01026564">
    <property type="protein sequence ID" value="EXX58943.1"/>
    <property type="molecule type" value="Genomic_DNA"/>
</dbReference>
<dbReference type="InterPro" id="IPR052945">
    <property type="entry name" value="Mitotic_Regulator"/>
</dbReference>
<dbReference type="Gene3D" id="1.10.510.10">
    <property type="entry name" value="Transferase(Phosphotransferase) domain 1"/>
    <property type="match status" value="1"/>
</dbReference>
<dbReference type="SMART" id="SM00671">
    <property type="entry name" value="SEL1"/>
    <property type="match status" value="10"/>
</dbReference>
<dbReference type="AlphaFoldDB" id="A0A015LWA2"/>
<keyword evidence="4" id="KW-1185">Reference proteome</keyword>
<dbReference type="SUPFAM" id="SSF81901">
    <property type="entry name" value="HCP-like"/>
    <property type="match status" value="2"/>
</dbReference>